<protein>
    <recommendedName>
        <fullName evidence="1">2EXR domain-containing protein</fullName>
    </recommendedName>
</protein>
<feature type="domain" description="2EXR" evidence="1">
    <location>
        <begin position="6"/>
        <end position="68"/>
    </location>
</feature>
<dbReference type="Pfam" id="PF20150">
    <property type="entry name" value="2EXR"/>
    <property type="match status" value="1"/>
</dbReference>
<comment type="caution">
    <text evidence="2">The sequence shown here is derived from an EMBL/GenBank/DDBJ whole genome shotgun (WGS) entry which is preliminary data.</text>
</comment>
<accession>A0ABR2JGU1</accession>
<keyword evidence="3" id="KW-1185">Reference proteome</keyword>
<reference evidence="2 3" key="1">
    <citation type="journal article" date="2024" name="IMA Fungus">
        <title>Apiospora arundinis, a panoply of carbohydrate-active enzymes and secondary metabolites.</title>
        <authorList>
            <person name="Sorensen T."/>
            <person name="Petersen C."/>
            <person name="Muurmann A.T."/>
            <person name="Christiansen J.V."/>
            <person name="Brundto M.L."/>
            <person name="Overgaard C.K."/>
            <person name="Boysen A.T."/>
            <person name="Wollenberg R.D."/>
            <person name="Larsen T.O."/>
            <person name="Sorensen J.L."/>
            <person name="Nielsen K.L."/>
            <person name="Sondergaard T.E."/>
        </authorList>
    </citation>
    <scope>NUCLEOTIDE SEQUENCE [LARGE SCALE GENOMIC DNA]</scope>
    <source>
        <strain evidence="2 3">AAU 773</strain>
    </source>
</reference>
<organism evidence="2 3">
    <name type="scientific">Apiospora arundinis</name>
    <dbReference type="NCBI Taxonomy" id="335852"/>
    <lineage>
        <taxon>Eukaryota</taxon>
        <taxon>Fungi</taxon>
        <taxon>Dikarya</taxon>
        <taxon>Ascomycota</taxon>
        <taxon>Pezizomycotina</taxon>
        <taxon>Sordariomycetes</taxon>
        <taxon>Xylariomycetidae</taxon>
        <taxon>Amphisphaeriales</taxon>
        <taxon>Apiosporaceae</taxon>
        <taxon>Apiospora</taxon>
    </lineage>
</organism>
<evidence type="ECO:0000313" key="3">
    <source>
        <dbReference type="Proteomes" id="UP001390339"/>
    </source>
</evidence>
<dbReference type="Proteomes" id="UP001390339">
    <property type="component" value="Unassembled WGS sequence"/>
</dbReference>
<dbReference type="InterPro" id="IPR045518">
    <property type="entry name" value="2EXR"/>
</dbReference>
<sequence>MAANRIIWNLSLQRQRLITIKPAHQSPQDPAPRSCRHPPYLVTTQRRYRHSKLLRVDQEARRVALEFFRLRIP</sequence>
<dbReference type="EMBL" id="JAPCWZ010000002">
    <property type="protein sequence ID" value="KAK8877047.1"/>
    <property type="molecule type" value="Genomic_DNA"/>
</dbReference>
<proteinExistence type="predicted"/>
<name>A0ABR2JGU1_9PEZI</name>
<gene>
    <name evidence="2" type="ORF">PGQ11_001993</name>
</gene>
<evidence type="ECO:0000313" key="2">
    <source>
        <dbReference type="EMBL" id="KAK8877047.1"/>
    </source>
</evidence>
<evidence type="ECO:0000259" key="1">
    <source>
        <dbReference type="Pfam" id="PF20150"/>
    </source>
</evidence>